<dbReference type="Proteomes" id="UP000306102">
    <property type="component" value="Unassembled WGS sequence"/>
</dbReference>
<name>A0A4V3WNH4_CAMSN</name>
<protein>
    <submittedName>
        <fullName evidence="1">Uncharacterized protein</fullName>
    </submittedName>
</protein>
<reference evidence="1 2" key="1">
    <citation type="journal article" date="2018" name="Proc. Natl. Acad. Sci. U.S.A.">
        <title>Draft genome sequence of Camellia sinensis var. sinensis provides insights into the evolution of the tea genome and tea quality.</title>
        <authorList>
            <person name="Wei C."/>
            <person name="Yang H."/>
            <person name="Wang S."/>
            <person name="Zhao J."/>
            <person name="Liu C."/>
            <person name="Gao L."/>
            <person name="Xia E."/>
            <person name="Lu Y."/>
            <person name="Tai Y."/>
            <person name="She G."/>
            <person name="Sun J."/>
            <person name="Cao H."/>
            <person name="Tong W."/>
            <person name="Gao Q."/>
            <person name="Li Y."/>
            <person name="Deng W."/>
            <person name="Jiang X."/>
            <person name="Wang W."/>
            <person name="Chen Q."/>
            <person name="Zhang S."/>
            <person name="Li H."/>
            <person name="Wu J."/>
            <person name="Wang P."/>
            <person name="Li P."/>
            <person name="Shi C."/>
            <person name="Zheng F."/>
            <person name="Jian J."/>
            <person name="Huang B."/>
            <person name="Shan D."/>
            <person name="Shi M."/>
            <person name="Fang C."/>
            <person name="Yue Y."/>
            <person name="Li F."/>
            <person name="Li D."/>
            <person name="Wei S."/>
            <person name="Han B."/>
            <person name="Jiang C."/>
            <person name="Yin Y."/>
            <person name="Xia T."/>
            <person name="Zhang Z."/>
            <person name="Bennetzen J.L."/>
            <person name="Zhao S."/>
            <person name="Wan X."/>
        </authorList>
    </citation>
    <scope>NUCLEOTIDE SEQUENCE [LARGE SCALE GENOMIC DNA]</scope>
    <source>
        <strain evidence="2">cv. Shuchazao</strain>
        <tissue evidence="1">Leaf</tissue>
    </source>
</reference>
<keyword evidence="2" id="KW-1185">Reference proteome</keyword>
<accession>A0A4V3WNH4</accession>
<evidence type="ECO:0000313" key="1">
    <source>
        <dbReference type="EMBL" id="THG12517.1"/>
    </source>
</evidence>
<proteinExistence type="predicted"/>
<dbReference type="EMBL" id="SDRB02006523">
    <property type="protein sequence ID" value="THG12517.1"/>
    <property type="molecule type" value="Genomic_DNA"/>
</dbReference>
<organism evidence="1 2">
    <name type="scientific">Camellia sinensis var. sinensis</name>
    <name type="common">China tea</name>
    <dbReference type="NCBI Taxonomy" id="542762"/>
    <lineage>
        <taxon>Eukaryota</taxon>
        <taxon>Viridiplantae</taxon>
        <taxon>Streptophyta</taxon>
        <taxon>Embryophyta</taxon>
        <taxon>Tracheophyta</taxon>
        <taxon>Spermatophyta</taxon>
        <taxon>Magnoliopsida</taxon>
        <taxon>eudicotyledons</taxon>
        <taxon>Gunneridae</taxon>
        <taxon>Pentapetalae</taxon>
        <taxon>asterids</taxon>
        <taxon>Ericales</taxon>
        <taxon>Theaceae</taxon>
        <taxon>Camellia</taxon>
    </lineage>
</organism>
<comment type="caution">
    <text evidence="1">The sequence shown here is derived from an EMBL/GenBank/DDBJ whole genome shotgun (WGS) entry which is preliminary data.</text>
</comment>
<dbReference type="AlphaFoldDB" id="A0A4V3WNH4"/>
<evidence type="ECO:0000313" key="2">
    <source>
        <dbReference type="Proteomes" id="UP000306102"/>
    </source>
</evidence>
<gene>
    <name evidence="1" type="ORF">TEA_012292</name>
</gene>
<sequence>MEVSSFHFPTQESYSNFYNLSSQTHDTTPKRRRTNDDAVAPFMLLQQQQENSDQGNISILHSDIHHHESLVRAFYNHKAQAMNEYFNDFQGFCSDLDESESKKARRESTRASIASQRDFQGVSSDLEEKFASGVVANAPIASESNDFKQIRTKKGVASASIASETNVSDGGAVAASVFCPVNHWYEHATCIVLFSQPSAQSML</sequence>